<protein>
    <recommendedName>
        <fullName evidence="7">Histidine kinase/HSP90-like ATPase domain-containing protein</fullName>
    </recommendedName>
</protein>
<dbReference type="SMART" id="SM00028">
    <property type="entry name" value="TPR"/>
    <property type="match status" value="2"/>
</dbReference>
<dbReference type="PROSITE" id="PS51257">
    <property type="entry name" value="PROKAR_LIPOPROTEIN"/>
    <property type="match status" value="1"/>
</dbReference>
<feature type="repeat" description="TPR" evidence="4">
    <location>
        <begin position="189"/>
        <end position="222"/>
    </location>
</feature>
<keyword evidence="5" id="KW-0472">Membrane</keyword>
<dbReference type="InterPro" id="IPR011990">
    <property type="entry name" value="TPR-like_helical_dom_sf"/>
</dbReference>
<feature type="domain" description="Histidine kinase/HSP90-like ATPase" evidence="7">
    <location>
        <begin position="550"/>
        <end position="634"/>
    </location>
</feature>
<evidence type="ECO:0000259" key="7">
    <source>
        <dbReference type="Pfam" id="PF02518"/>
    </source>
</evidence>
<dbReference type="Pfam" id="PF02518">
    <property type="entry name" value="HATPase_c"/>
    <property type="match status" value="1"/>
</dbReference>
<feature type="signal peptide" evidence="6">
    <location>
        <begin position="1"/>
        <end position="21"/>
    </location>
</feature>
<evidence type="ECO:0000256" key="6">
    <source>
        <dbReference type="SAM" id="SignalP"/>
    </source>
</evidence>
<evidence type="ECO:0000313" key="9">
    <source>
        <dbReference type="Proteomes" id="UP000199438"/>
    </source>
</evidence>
<evidence type="ECO:0000313" key="8">
    <source>
        <dbReference type="EMBL" id="SFC28419.1"/>
    </source>
</evidence>
<dbReference type="EMBL" id="FOKV01000003">
    <property type="protein sequence ID" value="SFC28419.1"/>
    <property type="molecule type" value="Genomic_DNA"/>
</dbReference>
<dbReference type="InterPro" id="IPR050482">
    <property type="entry name" value="Sensor_HK_TwoCompSys"/>
</dbReference>
<evidence type="ECO:0000256" key="3">
    <source>
        <dbReference type="ARBA" id="ARBA00023012"/>
    </source>
</evidence>
<dbReference type="GO" id="GO:0016301">
    <property type="term" value="F:kinase activity"/>
    <property type="evidence" value="ECO:0007669"/>
    <property type="project" value="UniProtKB-KW"/>
</dbReference>
<keyword evidence="5" id="KW-1133">Transmembrane helix</keyword>
<dbReference type="OrthoDB" id="943406at2"/>
<dbReference type="SUPFAM" id="SSF48452">
    <property type="entry name" value="TPR-like"/>
    <property type="match status" value="1"/>
</dbReference>
<reference evidence="9" key="1">
    <citation type="submission" date="2016-10" db="EMBL/GenBank/DDBJ databases">
        <authorList>
            <person name="Varghese N."/>
            <person name="Submissions S."/>
        </authorList>
    </citation>
    <scope>NUCLEOTIDE SEQUENCE [LARGE SCALE GENOMIC DNA]</scope>
    <source>
        <strain evidence="9">DSM 24499</strain>
    </source>
</reference>
<dbReference type="PANTHER" id="PTHR24421">
    <property type="entry name" value="NITRATE/NITRITE SENSOR PROTEIN NARX-RELATED"/>
    <property type="match status" value="1"/>
</dbReference>
<dbReference type="InterPro" id="IPR003594">
    <property type="entry name" value="HATPase_dom"/>
</dbReference>
<dbReference type="InterPro" id="IPR019734">
    <property type="entry name" value="TPR_rpt"/>
</dbReference>
<evidence type="ECO:0000256" key="4">
    <source>
        <dbReference type="PROSITE-ProRule" id="PRU00339"/>
    </source>
</evidence>
<dbReference type="Pfam" id="PF13424">
    <property type="entry name" value="TPR_12"/>
    <property type="match status" value="1"/>
</dbReference>
<dbReference type="InterPro" id="IPR036890">
    <property type="entry name" value="HATPase_C_sf"/>
</dbReference>
<feature type="chain" id="PRO_5011503849" description="Histidine kinase/HSP90-like ATPase domain-containing protein" evidence="6">
    <location>
        <begin position="22"/>
        <end position="635"/>
    </location>
</feature>
<name>A0A1I1HW84_9FLAO</name>
<proteinExistence type="predicted"/>
<keyword evidence="3" id="KW-0902">Two-component regulatory system</keyword>
<dbReference type="Gene3D" id="3.30.565.10">
    <property type="entry name" value="Histidine kinase-like ATPase, C-terminal domain"/>
    <property type="match status" value="1"/>
</dbReference>
<dbReference type="RefSeq" id="WP_092541941.1">
    <property type="nucleotide sequence ID" value="NZ_FOKV01000003.1"/>
</dbReference>
<sequence length="635" mass="72956">MLAKLKILLLLPLFLSVSCQKETKPISQNNNSKAFNLFEKGKKADDISQKLDFYRQASKEVKVSDTILPYILDHQIYYSIYIKEYDSAFFFANKMRNLAQKNKDTLLIAQSYYRKARTFLSKKQYDNVLENMYKAQQYYLLGGDSIKAGKRLVEVAIAQERLGDLAGSQQNNTKALELLEHTKDSAFLVSLYNSLAITYRRLGDREEALKEFQNALDYAIASEEKITILNNIALIDADLKEYEKALNIWQEISKIPTKDSINWARAKENQLFYKWLSNGTREIDSLKIIAKKREAWKDYSGLLASYAHLTSIYSKEKSSLAKVYAEKLLDASKKAKSDDDRLLALDHLVDLSEGNSSKSYAQDYIKLSDSLKKARINAKNLFAKIKYDEEQKLAEINNLQELSAAQKLDLLQQKNQKLVAIFVIILLILLGAGIYFFLQQRYKREKLNERYKTEKQLAKKVHDELANDVYQIMSQLQEQKDDGILDKLENVYRRTRDISRENAAIRTNENYKDDLFYMISKTGGNHIKLIMNGFSAINWDLIKEPQKIVIYRALQELLVNTRKHSQASSLIISLIKEGKFIEINYRDNGIGFETSALKKTSGLANTENRIKDIGGSFTFETEPDAGFSAKIKIPS</sequence>
<evidence type="ECO:0000256" key="5">
    <source>
        <dbReference type="SAM" id="Phobius"/>
    </source>
</evidence>
<accession>A0A1I1HW84</accession>
<dbReference type="Gene3D" id="1.25.40.10">
    <property type="entry name" value="Tetratricopeptide repeat domain"/>
    <property type="match status" value="1"/>
</dbReference>
<dbReference type="Proteomes" id="UP000199438">
    <property type="component" value="Unassembled WGS sequence"/>
</dbReference>
<dbReference type="PANTHER" id="PTHR24421:SF60">
    <property type="entry name" value="SENSOR HISTIDINE KINASE COMP"/>
    <property type="match status" value="1"/>
</dbReference>
<keyword evidence="1" id="KW-0808">Transferase</keyword>
<dbReference type="CDD" id="cd16917">
    <property type="entry name" value="HATPase_UhpB-NarQ-NarX-like"/>
    <property type="match status" value="1"/>
</dbReference>
<gene>
    <name evidence="8" type="ORF">SAMN04487907_103204</name>
</gene>
<dbReference type="PROSITE" id="PS50005">
    <property type="entry name" value="TPR"/>
    <property type="match status" value="1"/>
</dbReference>
<dbReference type="GO" id="GO:0000160">
    <property type="term" value="P:phosphorelay signal transduction system"/>
    <property type="evidence" value="ECO:0007669"/>
    <property type="project" value="UniProtKB-KW"/>
</dbReference>
<dbReference type="AlphaFoldDB" id="A0A1I1HW84"/>
<dbReference type="SUPFAM" id="SSF55874">
    <property type="entry name" value="ATPase domain of HSP90 chaperone/DNA topoisomerase II/histidine kinase"/>
    <property type="match status" value="1"/>
</dbReference>
<keyword evidence="6" id="KW-0732">Signal</keyword>
<evidence type="ECO:0000256" key="1">
    <source>
        <dbReference type="ARBA" id="ARBA00022679"/>
    </source>
</evidence>
<organism evidence="8 9">
    <name type="scientific">Zunongwangia mangrovi</name>
    <dbReference type="NCBI Taxonomy" id="1334022"/>
    <lineage>
        <taxon>Bacteria</taxon>
        <taxon>Pseudomonadati</taxon>
        <taxon>Bacteroidota</taxon>
        <taxon>Flavobacteriia</taxon>
        <taxon>Flavobacteriales</taxon>
        <taxon>Flavobacteriaceae</taxon>
        <taxon>Zunongwangia</taxon>
    </lineage>
</organism>
<evidence type="ECO:0000256" key="2">
    <source>
        <dbReference type="ARBA" id="ARBA00022777"/>
    </source>
</evidence>
<keyword evidence="4" id="KW-0802">TPR repeat</keyword>
<feature type="transmembrane region" description="Helical" evidence="5">
    <location>
        <begin position="418"/>
        <end position="438"/>
    </location>
</feature>
<keyword evidence="5" id="KW-0812">Transmembrane</keyword>
<keyword evidence="9" id="KW-1185">Reference proteome</keyword>
<keyword evidence="2" id="KW-0418">Kinase</keyword>
<dbReference type="STRING" id="1334022.SAMN04487907_103204"/>